<dbReference type="GO" id="GO:0006457">
    <property type="term" value="P:protein folding"/>
    <property type="evidence" value="ECO:0007669"/>
    <property type="project" value="InterPro"/>
</dbReference>
<dbReference type="PRINTS" id="PR00773">
    <property type="entry name" value="GRPEPROTEIN"/>
</dbReference>
<evidence type="ECO:0000256" key="7">
    <source>
        <dbReference type="ARBA" id="ARBA00053401"/>
    </source>
</evidence>
<dbReference type="NCBIfam" id="NF010738">
    <property type="entry name" value="PRK14140.1"/>
    <property type="match status" value="1"/>
</dbReference>
<dbReference type="InterPro" id="IPR013805">
    <property type="entry name" value="GrpE_CC"/>
</dbReference>
<dbReference type="SUPFAM" id="SSF51064">
    <property type="entry name" value="Head domain of nucleotide exchange factor GrpE"/>
    <property type="match status" value="1"/>
</dbReference>
<gene>
    <name evidence="10" type="primary">grpE</name>
    <name evidence="15" type="ORF">LX24_00430</name>
</gene>
<dbReference type="FunFam" id="2.30.22.10:FF:000001">
    <property type="entry name" value="Protein GrpE"/>
    <property type="match status" value="1"/>
</dbReference>
<keyword evidence="16" id="KW-1185">Reference proteome</keyword>
<evidence type="ECO:0000313" key="16">
    <source>
        <dbReference type="Proteomes" id="UP000323166"/>
    </source>
</evidence>
<dbReference type="PROSITE" id="PS01071">
    <property type="entry name" value="GRPE"/>
    <property type="match status" value="1"/>
</dbReference>
<dbReference type="Proteomes" id="UP000323166">
    <property type="component" value="Unassembled WGS sequence"/>
</dbReference>
<comment type="subcellular location">
    <subcellularLocation>
        <location evidence="1 10">Cytoplasm</location>
    </subcellularLocation>
</comment>
<accession>A0A5S4ZWC0</accession>
<protein>
    <recommendedName>
        <fullName evidence="8 10">Protein GrpE</fullName>
    </recommendedName>
    <alternativeName>
        <fullName evidence="9 10">HSP-70 cofactor</fullName>
    </alternativeName>
</protein>
<dbReference type="GO" id="GO:0005737">
    <property type="term" value="C:cytoplasm"/>
    <property type="evidence" value="ECO:0007669"/>
    <property type="project" value="UniProtKB-SubCell"/>
</dbReference>
<dbReference type="CDD" id="cd00446">
    <property type="entry name" value="GrpE"/>
    <property type="match status" value="1"/>
</dbReference>
<comment type="similarity">
    <text evidence="2 10 12">Belongs to the GrpE family.</text>
</comment>
<evidence type="ECO:0000256" key="1">
    <source>
        <dbReference type="ARBA" id="ARBA00004496"/>
    </source>
</evidence>
<comment type="subunit">
    <text evidence="3 10">Homodimer.</text>
</comment>
<dbReference type="Gene3D" id="3.90.20.20">
    <property type="match status" value="1"/>
</dbReference>
<dbReference type="PANTHER" id="PTHR21237">
    <property type="entry name" value="GRPE PROTEIN"/>
    <property type="match status" value="1"/>
</dbReference>
<dbReference type="HAMAP" id="MF_01151">
    <property type="entry name" value="GrpE"/>
    <property type="match status" value="1"/>
</dbReference>
<dbReference type="RefSeq" id="WP_243131578.1">
    <property type="nucleotide sequence ID" value="NZ_VNHM01000002.1"/>
</dbReference>
<evidence type="ECO:0000256" key="6">
    <source>
        <dbReference type="ARBA" id="ARBA00023186"/>
    </source>
</evidence>
<evidence type="ECO:0000256" key="3">
    <source>
        <dbReference type="ARBA" id="ARBA00011738"/>
    </source>
</evidence>
<sequence length="235" mass="25820">MDKVHCAAAGRETGGCADVNCGAVSDKDLSNNDLTQADCRADNTAEGAASDKTSPESRMEGGAVDDPPIDLPGGSTGQPVDVSQLQEELAAQKARAEEYYNRLIRLQADFDNYRKRTTREREEVFKYASASLCEALLPVLDNFELALAAREENPVQVAEGVAMIFRQLQDVLQKEGLSPVAAVGEQFDPTRHEAVMQEITDEYDDNTVIEEFRRGYFLKDKLLRPAMVKVAKSEG</sequence>
<dbReference type="GO" id="GO:0051087">
    <property type="term" value="F:protein-folding chaperone binding"/>
    <property type="evidence" value="ECO:0007669"/>
    <property type="project" value="InterPro"/>
</dbReference>
<dbReference type="InterPro" id="IPR000740">
    <property type="entry name" value="GrpE"/>
</dbReference>
<keyword evidence="6 10" id="KW-0143">Chaperone</keyword>
<evidence type="ECO:0000256" key="4">
    <source>
        <dbReference type="ARBA" id="ARBA00022490"/>
    </source>
</evidence>
<evidence type="ECO:0000256" key="2">
    <source>
        <dbReference type="ARBA" id="ARBA00009054"/>
    </source>
</evidence>
<dbReference type="Gene3D" id="2.30.22.10">
    <property type="entry name" value="Head domain of nucleotide exchange factor GrpE"/>
    <property type="match status" value="1"/>
</dbReference>
<feature type="coiled-coil region" evidence="13">
    <location>
        <begin position="82"/>
        <end position="116"/>
    </location>
</feature>
<evidence type="ECO:0000256" key="12">
    <source>
        <dbReference type="RuleBase" id="RU004478"/>
    </source>
</evidence>
<reference evidence="15 16" key="1">
    <citation type="submission" date="2019-07" db="EMBL/GenBank/DDBJ databases">
        <title>Genomic Encyclopedia of Type Strains, Phase I: the one thousand microbial genomes (KMG-I) project.</title>
        <authorList>
            <person name="Kyrpides N."/>
        </authorList>
    </citation>
    <scope>NUCLEOTIDE SEQUENCE [LARGE SCALE GENOMIC DNA]</scope>
    <source>
        <strain evidence="15 16">DSM 6562</strain>
    </source>
</reference>
<evidence type="ECO:0000256" key="5">
    <source>
        <dbReference type="ARBA" id="ARBA00023016"/>
    </source>
</evidence>
<dbReference type="Pfam" id="PF01025">
    <property type="entry name" value="GrpE"/>
    <property type="match status" value="1"/>
</dbReference>
<feature type="region of interest" description="Disordered" evidence="14">
    <location>
        <begin position="40"/>
        <end position="76"/>
    </location>
</feature>
<dbReference type="GO" id="GO:0000774">
    <property type="term" value="F:adenyl-nucleotide exchange factor activity"/>
    <property type="evidence" value="ECO:0007669"/>
    <property type="project" value="InterPro"/>
</dbReference>
<dbReference type="EMBL" id="VNHM01000002">
    <property type="protein sequence ID" value="TYO97246.1"/>
    <property type="molecule type" value="Genomic_DNA"/>
</dbReference>
<comment type="caution">
    <text evidence="15">The sequence shown here is derived from an EMBL/GenBank/DDBJ whole genome shotgun (WGS) entry which is preliminary data.</text>
</comment>
<evidence type="ECO:0000256" key="13">
    <source>
        <dbReference type="SAM" id="Coils"/>
    </source>
</evidence>
<evidence type="ECO:0000313" key="15">
    <source>
        <dbReference type="EMBL" id="TYO97246.1"/>
    </source>
</evidence>
<dbReference type="InterPro" id="IPR009012">
    <property type="entry name" value="GrpE_head"/>
</dbReference>
<evidence type="ECO:0000256" key="9">
    <source>
        <dbReference type="ARBA" id="ARBA00076414"/>
    </source>
</evidence>
<proteinExistence type="inferred from homology"/>
<keyword evidence="13" id="KW-0175">Coiled coil</keyword>
<dbReference type="GO" id="GO:0042803">
    <property type="term" value="F:protein homodimerization activity"/>
    <property type="evidence" value="ECO:0007669"/>
    <property type="project" value="InterPro"/>
</dbReference>
<evidence type="ECO:0000256" key="11">
    <source>
        <dbReference type="RuleBase" id="RU000639"/>
    </source>
</evidence>
<keyword evidence="5 10" id="KW-0346">Stress response</keyword>
<dbReference type="AlphaFoldDB" id="A0A5S4ZWC0"/>
<evidence type="ECO:0000256" key="8">
    <source>
        <dbReference type="ARBA" id="ARBA00072274"/>
    </source>
</evidence>
<dbReference type="GO" id="GO:0051082">
    <property type="term" value="F:unfolded protein binding"/>
    <property type="evidence" value="ECO:0007669"/>
    <property type="project" value="TreeGrafter"/>
</dbReference>
<keyword evidence="4 10" id="KW-0963">Cytoplasm</keyword>
<evidence type="ECO:0000256" key="10">
    <source>
        <dbReference type="HAMAP-Rule" id="MF_01151"/>
    </source>
</evidence>
<dbReference type="SUPFAM" id="SSF58014">
    <property type="entry name" value="Coiled-coil domain of nucleotide exchange factor GrpE"/>
    <property type="match status" value="1"/>
</dbReference>
<organism evidence="15 16">
    <name type="scientific">Desulfallas thermosapovorans DSM 6562</name>
    <dbReference type="NCBI Taxonomy" id="1121431"/>
    <lineage>
        <taxon>Bacteria</taxon>
        <taxon>Bacillati</taxon>
        <taxon>Bacillota</taxon>
        <taxon>Clostridia</taxon>
        <taxon>Eubacteriales</taxon>
        <taxon>Desulfallaceae</taxon>
        <taxon>Desulfallas</taxon>
    </lineage>
</organism>
<comment type="function">
    <text evidence="7 10 11">Participates actively in the response to hyperosmotic and heat shock by preventing the aggregation of stress-denatured proteins, in association with DnaK and GrpE. It is the nucleotide exchange factor for DnaK and may function as a thermosensor. Unfolded proteins bind initially to DnaJ; upon interaction with the DnaJ-bound protein, DnaK hydrolyzes its bound ATP, resulting in the formation of a stable complex. GrpE releases ADP from DnaK; ATP binding to DnaK triggers the release of the substrate protein, thus completing the reaction cycle. Several rounds of ATP-dependent interactions between DnaJ, DnaK and GrpE are required for fully efficient folding.</text>
</comment>
<evidence type="ECO:0000256" key="14">
    <source>
        <dbReference type="SAM" id="MobiDB-lite"/>
    </source>
</evidence>
<name>A0A5S4ZWC0_9FIRM</name>
<dbReference type="PANTHER" id="PTHR21237:SF23">
    <property type="entry name" value="GRPE PROTEIN HOMOLOG, MITOCHONDRIAL"/>
    <property type="match status" value="1"/>
</dbReference>